<dbReference type="PROSITE" id="PS01280">
    <property type="entry name" value="GIDA_1"/>
    <property type="match status" value="1"/>
</dbReference>
<protein>
    <submittedName>
        <fullName evidence="8">Protein MTO1 homolog, mitochondrial</fullName>
    </submittedName>
</protein>
<reference evidence="8" key="1">
    <citation type="submission" date="2017-02" db="UniProtKB">
        <authorList>
            <consortium name="WormBaseParasite"/>
        </authorList>
    </citation>
    <scope>IDENTIFICATION</scope>
</reference>
<evidence type="ECO:0000313" key="6">
    <source>
        <dbReference type="EMBL" id="VDD94379.1"/>
    </source>
</evidence>
<keyword evidence="3" id="KW-0285">Flavoprotein</keyword>
<dbReference type="OrthoDB" id="3329at2759"/>
<dbReference type="Pfam" id="PF01134">
    <property type="entry name" value="GIDA"/>
    <property type="match status" value="1"/>
</dbReference>
<dbReference type="InterPro" id="IPR044920">
    <property type="entry name" value="MnmG_C_subdom_sf"/>
</dbReference>
<name>A0A0N4VG38_ENTVE</name>
<evidence type="ECO:0000259" key="5">
    <source>
        <dbReference type="SMART" id="SM01228"/>
    </source>
</evidence>
<dbReference type="STRING" id="51028.A0A0N4VG38"/>
<dbReference type="InterPro" id="IPR004416">
    <property type="entry name" value="MnmG"/>
</dbReference>
<dbReference type="PANTHER" id="PTHR11806:SF0">
    <property type="entry name" value="PROTEIN MTO1 HOMOLOG, MITOCHONDRIAL"/>
    <property type="match status" value="1"/>
</dbReference>
<dbReference type="FunFam" id="1.10.150.570:FF:000001">
    <property type="entry name" value="tRNA uridine 5-carboxymethylaminomethyl modification enzyme MnmG"/>
    <property type="match status" value="1"/>
</dbReference>
<comment type="cofactor">
    <cofactor evidence="1">
        <name>FAD</name>
        <dbReference type="ChEBI" id="CHEBI:57692"/>
    </cofactor>
</comment>
<proteinExistence type="inferred from homology"/>
<dbReference type="SUPFAM" id="SSF51905">
    <property type="entry name" value="FAD/NAD(P)-binding domain"/>
    <property type="match status" value="1"/>
</dbReference>
<dbReference type="InterPro" id="IPR002218">
    <property type="entry name" value="MnmG-rel"/>
</dbReference>
<reference evidence="6 7" key="2">
    <citation type="submission" date="2018-10" db="EMBL/GenBank/DDBJ databases">
        <authorList>
            <consortium name="Pathogen Informatics"/>
        </authorList>
    </citation>
    <scope>NUCLEOTIDE SEQUENCE [LARGE SCALE GENOMIC DNA]</scope>
</reference>
<dbReference type="FunFam" id="3.50.50.60:FF:000002">
    <property type="entry name" value="tRNA uridine 5-carboxymethylaminomethyl modification enzyme MnmG"/>
    <property type="match status" value="1"/>
</dbReference>
<dbReference type="GO" id="GO:0050660">
    <property type="term" value="F:flavin adenine dinucleotide binding"/>
    <property type="evidence" value="ECO:0007669"/>
    <property type="project" value="InterPro"/>
</dbReference>
<dbReference type="GO" id="GO:0005739">
    <property type="term" value="C:mitochondrion"/>
    <property type="evidence" value="ECO:0007669"/>
    <property type="project" value="GOC"/>
</dbReference>
<dbReference type="Gene3D" id="1.10.150.570">
    <property type="entry name" value="GidA associated domain, C-terminal subdomain"/>
    <property type="match status" value="1"/>
</dbReference>
<evidence type="ECO:0000256" key="2">
    <source>
        <dbReference type="ARBA" id="ARBA00007653"/>
    </source>
</evidence>
<keyword evidence="7" id="KW-1185">Reference proteome</keyword>
<dbReference type="PANTHER" id="PTHR11806">
    <property type="entry name" value="GLUCOSE INHIBITED DIVISION PROTEIN A"/>
    <property type="match status" value="1"/>
</dbReference>
<dbReference type="FunFam" id="3.50.50.60:FF:000082">
    <property type="entry name" value="protein MTO1 homolog, mitochondrial isoform X1"/>
    <property type="match status" value="1"/>
</dbReference>
<dbReference type="InterPro" id="IPR047001">
    <property type="entry name" value="MnmG_C_subdom"/>
</dbReference>
<dbReference type="EMBL" id="UXUI01009829">
    <property type="protein sequence ID" value="VDD94379.1"/>
    <property type="molecule type" value="Genomic_DNA"/>
</dbReference>
<dbReference type="InterPro" id="IPR049312">
    <property type="entry name" value="GIDA_C_N"/>
</dbReference>
<dbReference type="GO" id="GO:0005829">
    <property type="term" value="C:cytosol"/>
    <property type="evidence" value="ECO:0007669"/>
    <property type="project" value="TreeGrafter"/>
</dbReference>
<dbReference type="GO" id="GO:0030488">
    <property type="term" value="P:tRNA methylation"/>
    <property type="evidence" value="ECO:0007669"/>
    <property type="project" value="TreeGrafter"/>
</dbReference>
<dbReference type="Gene3D" id="3.50.50.60">
    <property type="entry name" value="FAD/NAD(P)-binding domain"/>
    <property type="match status" value="2"/>
</dbReference>
<dbReference type="SMART" id="SM01228">
    <property type="entry name" value="GIDA_assoc_3"/>
    <property type="match status" value="1"/>
</dbReference>
<dbReference type="InterPro" id="IPR036188">
    <property type="entry name" value="FAD/NAD-bd_sf"/>
</dbReference>
<dbReference type="Proteomes" id="UP000274131">
    <property type="component" value="Unassembled WGS sequence"/>
</dbReference>
<feature type="domain" description="tRNA uridine 5-carboxymethylaminomethyl modification enzyme C-terminal subdomain" evidence="5">
    <location>
        <begin position="548"/>
        <end position="618"/>
    </location>
</feature>
<dbReference type="Pfam" id="PF21680">
    <property type="entry name" value="GIDA_C_1st"/>
    <property type="match status" value="1"/>
</dbReference>
<dbReference type="GO" id="GO:0070899">
    <property type="term" value="P:mitochondrial tRNA wobble uridine modification"/>
    <property type="evidence" value="ECO:0007669"/>
    <property type="project" value="UniProtKB-ARBA"/>
</dbReference>
<evidence type="ECO:0000256" key="4">
    <source>
        <dbReference type="ARBA" id="ARBA00022827"/>
    </source>
</evidence>
<keyword evidence="4" id="KW-0274">FAD</keyword>
<dbReference type="PROSITE" id="PS01281">
    <property type="entry name" value="GIDA_2"/>
    <property type="match status" value="1"/>
</dbReference>
<dbReference type="InterPro" id="IPR020595">
    <property type="entry name" value="MnmG-rel_CS"/>
</dbReference>
<dbReference type="AlphaFoldDB" id="A0A0N4VG38"/>
<dbReference type="InterPro" id="IPR026904">
    <property type="entry name" value="MnmG_C"/>
</dbReference>
<gene>
    <name evidence="6" type="ORF">EVEC_LOCUS9130</name>
</gene>
<evidence type="ECO:0000256" key="1">
    <source>
        <dbReference type="ARBA" id="ARBA00001974"/>
    </source>
</evidence>
<sequence length="631" mass="69771">MKRVVKPAKLFYDVIVIGGGHAGCEAAAASARVGVRTALITHRIEAIGEMSCNPSFGGIGKGHLVREVDALDGLCGRICDKSAISYRVLNAAAGPAVLGLRAQIDRALYKKNMQEEVFCNIPNLTTLEGSVDDLILDEDENGKQCVSGVLLDNGKVIHSKSVVLTCGTFLGGVIFYGTKKDFGGRFGDKASVSLSRTLSRLGFKLGRLRTGTPPRLLKHKIDFNKFIPLFPDRNPIPFSFLTKEVWLPPEKQRVAEIVRTNFHSGNYIRSDLNGPRYCPSLESKIMKFGSLNHRVFLEAEGLQSELVYPQGMSMTFGADVQLEVLRAIPGLEKVEITQPGYGVEYDFVNPQQLKSSLETKTVRGLFFAGQINGTTGYEEAAAQGVLAGVNAANTCNGKEPLLIDRTEAYLGVLVDDLTSLGTSEPYRMFTSRAEFRLLLRPENADLRLTEKGYLVGAVGKKRYDSFCKVRSDMESARETLKSIKFPLHKWKSLIPSLTCTRGLTKVLSAYDMLYRHNITLNDIEDAVPKSLTAFLGNQDLEFRLRTEASYEAQHIVLKEKINEVKKECATPIPKTIDYSKVALSDECREKLQEWQPQNLAAASRIPGMTPEALIRILNHIRYITAYSNSSS</sequence>
<organism evidence="8">
    <name type="scientific">Enterobius vermicularis</name>
    <name type="common">Human pinworm</name>
    <dbReference type="NCBI Taxonomy" id="51028"/>
    <lineage>
        <taxon>Eukaryota</taxon>
        <taxon>Metazoa</taxon>
        <taxon>Ecdysozoa</taxon>
        <taxon>Nematoda</taxon>
        <taxon>Chromadorea</taxon>
        <taxon>Rhabditida</taxon>
        <taxon>Spirurina</taxon>
        <taxon>Oxyuridomorpha</taxon>
        <taxon>Oxyuroidea</taxon>
        <taxon>Oxyuridae</taxon>
        <taxon>Enterobius</taxon>
    </lineage>
</organism>
<dbReference type="NCBIfam" id="TIGR00136">
    <property type="entry name" value="mnmG_gidA"/>
    <property type="match status" value="1"/>
</dbReference>
<evidence type="ECO:0000313" key="8">
    <source>
        <dbReference type="WBParaSite" id="EVEC_0000973301-mRNA-1"/>
    </source>
</evidence>
<comment type="similarity">
    <text evidence="2">Belongs to the MnmG family.</text>
</comment>
<dbReference type="InterPro" id="IPR040131">
    <property type="entry name" value="MnmG_N"/>
</dbReference>
<evidence type="ECO:0000256" key="3">
    <source>
        <dbReference type="ARBA" id="ARBA00022630"/>
    </source>
</evidence>
<evidence type="ECO:0000313" key="7">
    <source>
        <dbReference type="Proteomes" id="UP000274131"/>
    </source>
</evidence>
<dbReference type="WBParaSite" id="EVEC_0000973301-mRNA-1">
    <property type="protein sequence ID" value="EVEC_0000973301-mRNA-1"/>
    <property type="gene ID" value="EVEC_0000973301"/>
</dbReference>
<dbReference type="Pfam" id="PF13932">
    <property type="entry name" value="SAM_GIDA_C"/>
    <property type="match status" value="1"/>
</dbReference>
<accession>A0A0N4VG38</accession>